<dbReference type="InterPro" id="IPR036570">
    <property type="entry name" value="HORMA_dom_sf"/>
</dbReference>
<dbReference type="EMBL" id="KL662185">
    <property type="protein sequence ID" value="KFM28982.1"/>
    <property type="molecule type" value="Genomic_DNA"/>
</dbReference>
<organism evidence="9 10">
    <name type="scientific">Auxenochlorella protothecoides</name>
    <name type="common">Green microalga</name>
    <name type="synonym">Chlorella protothecoides</name>
    <dbReference type="NCBI Taxonomy" id="3075"/>
    <lineage>
        <taxon>Eukaryota</taxon>
        <taxon>Viridiplantae</taxon>
        <taxon>Chlorophyta</taxon>
        <taxon>core chlorophytes</taxon>
        <taxon>Trebouxiophyceae</taxon>
        <taxon>Chlorellales</taxon>
        <taxon>Chlorellaceae</taxon>
        <taxon>Auxenochlorella</taxon>
    </lineage>
</organism>
<feature type="transmembrane region" description="Helical" evidence="7">
    <location>
        <begin position="470"/>
        <end position="490"/>
    </location>
</feature>
<name>A0A087STC8_AUXPR</name>
<dbReference type="GeneID" id="23617892"/>
<feature type="transmembrane region" description="Helical" evidence="7">
    <location>
        <begin position="380"/>
        <end position="401"/>
    </location>
</feature>
<evidence type="ECO:0000256" key="6">
    <source>
        <dbReference type="SAM" id="MobiDB-lite"/>
    </source>
</evidence>
<dbReference type="InterPro" id="IPR002293">
    <property type="entry name" value="AA/rel_permease1"/>
</dbReference>
<feature type="transmembrane region" description="Helical" evidence="7">
    <location>
        <begin position="164"/>
        <end position="183"/>
    </location>
</feature>
<feature type="transmembrane region" description="Helical" evidence="7">
    <location>
        <begin position="195"/>
        <end position="212"/>
    </location>
</feature>
<evidence type="ECO:0000256" key="2">
    <source>
        <dbReference type="ARBA" id="ARBA00008572"/>
    </source>
</evidence>
<evidence type="ECO:0000313" key="10">
    <source>
        <dbReference type="Proteomes" id="UP000028924"/>
    </source>
</evidence>
<keyword evidence="10" id="KW-1185">Reference proteome</keyword>
<feature type="transmembrane region" description="Helical" evidence="7">
    <location>
        <begin position="262"/>
        <end position="285"/>
    </location>
</feature>
<evidence type="ECO:0000259" key="8">
    <source>
        <dbReference type="PROSITE" id="PS50815"/>
    </source>
</evidence>
<dbReference type="Gene3D" id="3.30.900.10">
    <property type="entry name" value="HORMA domain"/>
    <property type="match status" value="1"/>
</dbReference>
<evidence type="ECO:0000256" key="7">
    <source>
        <dbReference type="SAM" id="Phobius"/>
    </source>
</evidence>
<feature type="transmembrane region" description="Helical" evidence="7">
    <location>
        <begin position="496"/>
        <end position="516"/>
    </location>
</feature>
<feature type="transmembrane region" description="Helical" evidence="7">
    <location>
        <begin position="413"/>
        <end position="432"/>
    </location>
</feature>
<dbReference type="eggNOG" id="KOG4652">
    <property type="taxonomic scope" value="Eukaryota"/>
</dbReference>
<feature type="transmembrane region" description="Helical" evidence="7">
    <location>
        <begin position="67"/>
        <end position="88"/>
    </location>
</feature>
<feature type="domain" description="HORMA" evidence="8">
    <location>
        <begin position="520"/>
        <end position="727"/>
    </location>
</feature>
<dbReference type="PANTHER" id="PTHR43243">
    <property type="entry name" value="INNER MEMBRANE TRANSPORTER YGJI-RELATED"/>
    <property type="match status" value="1"/>
</dbReference>
<feature type="transmembrane region" description="Helical" evidence="7">
    <location>
        <begin position="315"/>
        <end position="336"/>
    </location>
</feature>
<dbReference type="PROSITE" id="PS50815">
    <property type="entry name" value="HORMA"/>
    <property type="match status" value="1"/>
</dbReference>
<feature type="transmembrane region" description="Helical" evidence="7">
    <location>
        <begin position="39"/>
        <end position="61"/>
    </location>
</feature>
<gene>
    <name evidence="9" type="ORF">F751_6501</name>
</gene>
<protein>
    <submittedName>
        <fullName evidence="9">Putative amino acid permease YfnA</fullName>
    </submittedName>
</protein>
<evidence type="ECO:0000256" key="4">
    <source>
        <dbReference type="ARBA" id="ARBA00022989"/>
    </source>
</evidence>
<dbReference type="GO" id="GO:0005886">
    <property type="term" value="C:plasma membrane"/>
    <property type="evidence" value="ECO:0007669"/>
    <property type="project" value="TreeGrafter"/>
</dbReference>
<dbReference type="InterPro" id="IPR029485">
    <property type="entry name" value="CAT_C"/>
</dbReference>
<dbReference type="Pfam" id="PF02301">
    <property type="entry name" value="HORMA"/>
    <property type="match status" value="1"/>
</dbReference>
<dbReference type="PANTHER" id="PTHR43243:SF41">
    <property type="entry name" value="CATIONIC AMINO ACID TRANSPORTER 7, CHLOROPLASTIC"/>
    <property type="match status" value="1"/>
</dbReference>
<reference evidence="9 10" key="1">
    <citation type="journal article" date="2014" name="BMC Genomics">
        <title>Oil accumulation mechanisms of the oleaginous microalga Chlorella protothecoides revealed through its genome, transcriptomes, and proteomes.</title>
        <authorList>
            <person name="Gao C."/>
            <person name="Wang Y."/>
            <person name="Shen Y."/>
            <person name="Yan D."/>
            <person name="He X."/>
            <person name="Dai J."/>
            <person name="Wu Q."/>
        </authorList>
    </citation>
    <scope>NUCLEOTIDE SEQUENCE [LARGE SCALE GENOMIC DNA]</scope>
    <source>
        <strain evidence="9 10">0710</strain>
    </source>
</reference>
<evidence type="ECO:0000256" key="1">
    <source>
        <dbReference type="ARBA" id="ARBA00004141"/>
    </source>
</evidence>
<feature type="transmembrane region" description="Helical" evidence="7">
    <location>
        <begin position="438"/>
        <end position="458"/>
    </location>
</feature>
<feature type="transmembrane region" description="Helical" evidence="7">
    <location>
        <begin position="224"/>
        <end position="242"/>
    </location>
</feature>
<feature type="region of interest" description="Disordered" evidence="6">
    <location>
        <begin position="745"/>
        <end position="764"/>
    </location>
</feature>
<sequence length="806" mass="84656">MASTLRLLRSRALVPRLAGPGPEASAEVPLRRCLTVWDLTFLGIGSMVGAGIFVITGVAAATVAGTVWGPAIILSYVLAALAAGLSALNYAELAASMPVAGSAFDYTYVVFGEGPAWSVGWSMVLETVLSSAAVARGLSGYAATLAGADARALLISIPALGLELDPLAAGLVLALSGLLIWSVKQGMLFNRVVSIAKLAAIALVLGMGLPRASLANLTPFAPEGVRGVFSGASLVFFSYVGFEMVANAAEEALEPSRDLPLAILGSLGLTTALYVAASACIVALVPRGKIDTHAAFSVAFTSAGLEWVARAVSAGALAGIITSCLCGLLAGARVLVTLGRAFLLPHALARVHPGRQTPVAASLAAAALAGTLSLLMDIGILAEVVSAGTLHVFLLVCMAVLHRRYRASGHGRAALRVVGGLCLLSLGASLAFRFGAPLAVLVVLAALWALGAASLCFIPRAQQVTTFQKSFSVPLFPITPALGLLVNIHLFCSLGVATQACFGAWTALGALIYCLYGVHAAAAAEEAGEAPLTRHESDFGDRLVPMARLDGSSEVSIYHVSYLRGLLPDHVFQGVDLQHLDGMADALEKGYLHKCLFGFAADVDAQQLLEQYVFTFSYDPDGCIHMSLAGKGKKFASRHGAAGVESVKKQVCRLMRMLVEVCHTLEPVPDERYLFIKLTYVEGTPADYEPPMFEPAAHRATGCFPRKPFNICVGAVDSNYHAVTLQVKSVLDSLADGVSEGNAVADDQSVQASEAMTGKPKEGRTDAVHLERLRIWVKSRKKTQVKLRTMKLRSLQWINVMITKSA</sequence>
<keyword evidence="3 7" id="KW-0812">Transmembrane</keyword>
<dbReference type="Pfam" id="PF13520">
    <property type="entry name" value="AA_permease_2"/>
    <property type="match status" value="1"/>
</dbReference>
<dbReference type="KEGG" id="apro:F751_6501"/>
<dbReference type="AlphaFoldDB" id="A0A087STC8"/>
<evidence type="ECO:0000313" key="9">
    <source>
        <dbReference type="EMBL" id="KFM28982.1"/>
    </source>
</evidence>
<keyword evidence="5 7" id="KW-0472">Membrane</keyword>
<dbReference type="InterPro" id="IPR003511">
    <property type="entry name" value="HORMA_dom"/>
</dbReference>
<dbReference type="GO" id="GO:0015171">
    <property type="term" value="F:amino acid transmembrane transporter activity"/>
    <property type="evidence" value="ECO:0007669"/>
    <property type="project" value="TreeGrafter"/>
</dbReference>
<dbReference type="eggNOG" id="KOG1286">
    <property type="taxonomic scope" value="Eukaryota"/>
</dbReference>
<dbReference type="OrthoDB" id="512288at2759"/>
<dbReference type="RefSeq" id="XP_011402031.1">
    <property type="nucleotide sequence ID" value="XM_011403729.1"/>
</dbReference>
<comment type="subcellular location">
    <subcellularLocation>
        <location evidence="1">Membrane</location>
        <topology evidence="1">Multi-pass membrane protein</topology>
    </subcellularLocation>
</comment>
<dbReference type="Proteomes" id="UP000028924">
    <property type="component" value="Unassembled WGS sequence"/>
</dbReference>
<dbReference type="Gene3D" id="1.20.1740.10">
    <property type="entry name" value="Amino acid/polyamine transporter I"/>
    <property type="match status" value="1"/>
</dbReference>
<evidence type="ECO:0000256" key="3">
    <source>
        <dbReference type="ARBA" id="ARBA00022692"/>
    </source>
</evidence>
<accession>A0A087STC8</accession>
<comment type="similarity">
    <text evidence="2">Belongs to the amino acid-polyamine-organocation (APC) superfamily. Cationic amino acid transporter (CAT) (TC 2.A.3.3) family.</text>
</comment>
<evidence type="ECO:0000256" key="5">
    <source>
        <dbReference type="ARBA" id="ARBA00023136"/>
    </source>
</evidence>
<keyword evidence="4 7" id="KW-1133">Transmembrane helix</keyword>
<proteinExistence type="inferred from homology"/>
<dbReference type="Pfam" id="PF13906">
    <property type="entry name" value="AA_permease_C"/>
    <property type="match status" value="1"/>
</dbReference>
<dbReference type="SUPFAM" id="SSF56019">
    <property type="entry name" value="The spindle assembly checkpoint protein mad2"/>
    <property type="match status" value="1"/>
</dbReference>